<name>A0AAD4MG92_9BILA</name>
<dbReference type="SMART" id="SM00570">
    <property type="entry name" value="AWS"/>
    <property type="match status" value="1"/>
</dbReference>
<accession>A0AAD4MG92</accession>
<evidence type="ECO:0000313" key="12">
    <source>
        <dbReference type="EMBL" id="KAI1693835.1"/>
    </source>
</evidence>
<dbReference type="InterPro" id="IPR006560">
    <property type="entry name" value="AWS_dom"/>
</dbReference>
<feature type="region of interest" description="Disordered" evidence="8">
    <location>
        <begin position="770"/>
        <end position="831"/>
    </location>
</feature>
<dbReference type="Proteomes" id="UP001201812">
    <property type="component" value="Unassembled WGS sequence"/>
</dbReference>
<evidence type="ECO:0000259" key="10">
    <source>
        <dbReference type="PROSITE" id="PS50868"/>
    </source>
</evidence>
<evidence type="ECO:0000313" key="13">
    <source>
        <dbReference type="Proteomes" id="UP001201812"/>
    </source>
</evidence>
<evidence type="ECO:0000256" key="6">
    <source>
        <dbReference type="ARBA" id="ARBA00022691"/>
    </source>
</evidence>
<dbReference type="GO" id="GO:0032259">
    <property type="term" value="P:methylation"/>
    <property type="evidence" value="ECO:0007669"/>
    <property type="project" value="UniProtKB-KW"/>
</dbReference>
<feature type="region of interest" description="Disordered" evidence="8">
    <location>
        <begin position="45"/>
        <end position="78"/>
    </location>
</feature>
<dbReference type="GO" id="GO:0005634">
    <property type="term" value="C:nucleus"/>
    <property type="evidence" value="ECO:0007669"/>
    <property type="project" value="UniProtKB-SubCell"/>
</dbReference>
<dbReference type="PANTHER" id="PTHR46711:SF1">
    <property type="entry name" value="HISTONE-LYSINE N-METHYLTRANSFERASE SETD2"/>
    <property type="match status" value="1"/>
</dbReference>
<dbReference type="GO" id="GO:0046975">
    <property type="term" value="F:histone H3K36 methyltransferase activity"/>
    <property type="evidence" value="ECO:0007669"/>
    <property type="project" value="InterPro"/>
</dbReference>
<dbReference type="InterPro" id="IPR042294">
    <property type="entry name" value="SETD2_animal"/>
</dbReference>
<evidence type="ECO:0000256" key="3">
    <source>
        <dbReference type="ARBA" id="ARBA00022454"/>
    </source>
</evidence>
<organism evidence="12 13">
    <name type="scientific">Ditylenchus destructor</name>
    <dbReference type="NCBI Taxonomy" id="166010"/>
    <lineage>
        <taxon>Eukaryota</taxon>
        <taxon>Metazoa</taxon>
        <taxon>Ecdysozoa</taxon>
        <taxon>Nematoda</taxon>
        <taxon>Chromadorea</taxon>
        <taxon>Rhabditida</taxon>
        <taxon>Tylenchina</taxon>
        <taxon>Tylenchomorpha</taxon>
        <taxon>Sphaerularioidea</taxon>
        <taxon>Anguinidae</taxon>
        <taxon>Anguininae</taxon>
        <taxon>Ditylenchus</taxon>
    </lineage>
</organism>
<evidence type="ECO:0000256" key="1">
    <source>
        <dbReference type="ARBA" id="ARBA00004123"/>
    </source>
</evidence>
<feature type="compositionally biased region" description="Polar residues" evidence="8">
    <location>
        <begin position="49"/>
        <end position="78"/>
    </location>
</feature>
<sequence length="1054" mass="119679">MSSTFIKIIIKFYNRGKCYWKNTGYASIQLGPSALEELFGTKPDVSESEALSTNESQPMSDPKQSPLSSEDVQQQAQPQFDRIKENVVLCKDALRRHEETIHCQCTPTKEEIKNGLACGEDCLNRQLFMECGPGCPSGKYCTNKRIQKREYAPYEIFCAGTKGFGLRATDQIKEGQFIIEYIGEIVNNSEKLRRSMIYSNHQHTYFMAYHNGTVIDATKKGNDSRLINHSCDPNAATQKWTVNDQLRIGLFALRTINQWEEITFNYQFESFREDQQKCFCGSTNCKGFIGTIKEDLPIVKSKAVEDAEVDTILSRGSMRNKDHLLAFNRLMIRVDHVENRQRMIEHLLVEDTDILRLFLATQGLPLIRNWLTLSGKQNIEDIHLQNTIMKLLSKLPLAHKSQADNCSIMSSLAQMADFHTANDLIVRDVVETIVQQIACQPNMEEQIMTLQPSSDPLVTECEKLQSNIQHVLKKWSALSDFKIPKREWRSNIDAIQPSEKPKGRIRTKDDFDVPNSDNSRLLPSLSSVHSFGQGPWSQVRNQNLNRNHRYVPGNRFKSPQRIRSSRFSKFPRNENSNRWRYQNDCKLPSKRNAIAFTKDKLSSSLPPSRASEPILREASSEAVVKNGNKEESESVVNEANSSLIVGKLPGYMGKLQIKPDSISSPPFSFRKVEIKQNSPSLTAPTSGSTENFGPILQRSLNEKATCNTKSEQEDKLRKLCAVMQPPVLQQSTFLSATAMDQYIKSLVECVNVLKEAQRVIFGENNSINESTASKQEDNAESDASNSLFVHKRRPSSSEMDDSPSKNRSLKKRKVREITPEDPRNAHAKHSALHQRLSMLNTVMMQKTKANIAQLQTPAITSDPRRARLAVDVEKSVREFSENIQVQDMQIKKERPWMPNMDISYESDPLLLCNVTTGGSISELPEPPWFNCIPARDADIAIATTGLVTPQSAVQEDEQFKRRATFKLQVAELVKKRIGELVKKPYTRFFPTENDYIKFVRTVTHKIIKNQNKDELMFSENVQKSTCQLVEQDIGQLMAQHLATTSVRAILPSDK</sequence>
<dbReference type="PROSITE" id="PS50280">
    <property type="entry name" value="SET"/>
    <property type="match status" value="1"/>
</dbReference>
<comment type="caution">
    <text evidence="12">The sequence shown here is derived from an EMBL/GenBank/DDBJ whole genome shotgun (WGS) entry which is preliminary data.</text>
</comment>
<protein>
    <submittedName>
        <fullName evidence="12">SET domain-containing protein</fullName>
    </submittedName>
</protein>
<feature type="compositionally biased region" description="Basic and acidic residues" evidence="8">
    <location>
        <begin position="815"/>
        <end position="824"/>
    </location>
</feature>
<dbReference type="SMART" id="SM00508">
    <property type="entry name" value="PostSET"/>
    <property type="match status" value="1"/>
</dbReference>
<proteinExistence type="predicted"/>
<dbReference type="EMBL" id="JAKKPZ010000580">
    <property type="protein sequence ID" value="KAI1693835.1"/>
    <property type="molecule type" value="Genomic_DNA"/>
</dbReference>
<dbReference type="PROSITE" id="PS51215">
    <property type="entry name" value="AWS"/>
    <property type="match status" value="1"/>
</dbReference>
<evidence type="ECO:0000256" key="8">
    <source>
        <dbReference type="SAM" id="MobiDB-lite"/>
    </source>
</evidence>
<dbReference type="InterPro" id="IPR046341">
    <property type="entry name" value="SET_dom_sf"/>
</dbReference>
<dbReference type="AlphaFoldDB" id="A0AAD4MG92"/>
<keyword evidence="4" id="KW-0489">Methyltransferase</keyword>
<dbReference type="InterPro" id="IPR003616">
    <property type="entry name" value="Post-SET_dom"/>
</dbReference>
<feature type="region of interest" description="Disordered" evidence="8">
    <location>
        <begin position="497"/>
        <end position="519"/>
    </location>
</feature>
<keyword evidence="13" id="KW-1185">Reference proteome</keyword>
<dbReference type="SMART" id="SM00317">
    <property type="entry name" value="SET"/>
    <property type="match status" value="1"/>
</dbReference>
<reference evidence="12" key="1">
    <citation type="submission" date="2022-01" db="EMBL/GenBank/DDBJ databases">
        <title>Genome Sequence Resource for Two Populations of Ditylenchus destructor, the Migratory Endoparasitic Phytonematode.</title>
        <authorList>
            <person name="Zhang H."/>
            <person name="Lin R."/>
            <person name="Xie B."/>
        </authorList>
    </citation>
    <scope>NUCLEOTIDE SEQUENCE</scope>
    <source>
        <strain evidence="12">BazhouSP</strain>
    </source>
</reference>
<dbReference type="Pfam" id="PF17907">
    <property type="entry name" value="AWS"/>
    <property type="match status" value="1"/>
</dbReference>
<dbReference type="InterPro" id="IPR001214">
    <property type="entry name" value="SET_dom"/>
</dbReference>
<feature type="domain" description="AWS" evidence="11">
    <location>
        <begin position="98"/>
        <end position="150"/>
    </location>
</feature>
<keyword evidence="3" id="KW-0158">Chromosome</keyword>
<feature type="region of interest" description="Disordered" evidence="8">
    <location>
        <begin position="598"/>
        <end position="617"/>
    </location>
</feature>
<keyword evidence="5" id="KW-0808">Transferase</keyword>
<evidence type="ECO:0000256" key="4">
    <source>
        <dbReference type="ARBA" id="ARBA00022603"/>
    </source>
</evidence>
<feature type="compositionally biased region" description="Basic and acidic residues" evidence="8">
    <location>
        <begin position="499"/>
        <end position="511"/>
    </location>
</feature>
<keyword evidence="7" id="KW-0539">Nucleus</keyword>
<dbReference type="Pfam" id="PF00856">
    <property type="entry name" value="SET"/>
    <property type="match status" value="1"/>
</dbReference>
<evidence type="ECO:0000256" key="7">
    <source>
        <dbReference type="ARBA" id="ARBA00023242"/>
    </source>
</evidence>
<feature type="domain" description="SET" evidence="9">
    <location>
        <begin position="144"/>
        <end position="267"/>
    </location>
</feature>
<keyword evidence="6" id="KW-0949">S-adenosyl-L-methionine</keyword>
<feature type="domain" description="Post-SET" evidence="10">
    <location>
        <begin position="274"/>
        <end position="290"/>
    </location>
</feature>
<evidence type="ECO:0000259" key="11">
    <source>
        <dbReference type="PROSITE" id="PS51215"/>
    </source>
</evidence>
<dbReference type="PROSITE" id="PS50868">
    <property type="entry name" value="POST_SET"/>
    <property type="match status" value="1"/>
</dbReference>
<dbReference type="GO" id="GO:0005694">
    <property type="term" value="C:chromosome"/>
    <property type="evidence" value="ECO:0007669"/>
    <property type="project" value="UniProtKB-SubCell"/>
</dbReference>
<evidence type="ECO:0000259" key="9">
    <source>
        <dbReference type="PROSITE" id="PS50280"/>
    </source>
</evidence>
<dbReference type="SUPFAM" id="SSF82199">
    <property type="entry name" value="SET domain"/>
    <property type="match status" value="1"/>
</dbReference>
<gene>
    <name evidence="12" type="ORF">DdX_20434</name>
</gene>
<evidence type="ECO:0000256" key="5">
    <source>
        <dbReference type="ARBA" id="ARBA00022679"/>
    </source>
</evidence>
<dbReference type="PANTHER" id="PTHR46711">
    <property type="entry name" value="HISTONE-LYSINE N-METHYLTRANSFERASE SETD2"/>
    <property type="match status" value="1"/>
</dbReference>
<comment type="subcellular location">
    <subcellularLocation>
        <location evidence="2">Chromosome</location>
    </subcellularLocation>
    <subcellularLocation>
        <location evidence="1">Nucleus</location>
    </subcellularLocation>
</comment>
<evidence type="ECO:0000256" key="2">
    <source>
        <dbReference type="ARBA" id="ARBA00004286"/>
    </source>
</evidence>
<dbReference type="Gene3D" id="2.170.270.10">
    <property type="entry name" value="SET domain"/>
    <property type="match status" value="1"/>
</dbReference>